<organism evidence="1 2">
    <name type="scientific">Actinoplanes lutulentus</name>
    <dbReference type="NCBI Taxonomy" id="1287878"/>
    <lineage>
        <taxon>Bacteria</taxon>
        <taxon>Bacillati</taxon>
        <taxon>Actinomycetota</taxon>
        <taxon>Actinomycetes</taxon>
        <taxon>Micromonosporales</taxon>
        <taxon>Micromonosporaceae</taxon>
        <taxon>Actinoplanes</taxon>
    </lineage>
</organism>
<sequence length="88" mass="9583">MPERFWETWLSGQAAGGAVADLLLQQCGQLQATRSHVITFRSAFDRGGSRQWVDVRHRFPACPAGGGQPHDEGAAHAEDGERFHLAAV</sequence>
<gene>
    <name evidence="1" type="ORF">B0I29_11947</name>
</gene>
<accession>A0A327Z1S8</accession>
<dbReference type="Proteomes" id="UP000249341">
    <property type="component" value="Unassembled WGS sequence"/>
</dbReference>
<evidence type="ECO:0000313" key="2">
    <source>
        <dbReference type="Proteomes" id="UP000249341"/>
    </source>
</evidence>
<comment type="caution">
    <text evidence="1">The sequence shown here is derived from an EMBL/GenBank/DDBJ whole genome shotgun (WGS) entry which is preliminary data.</text>
</comment>
<dbReference type="AlphaFoldDB" id="A0A327Z1S8"/>
<protein>
    <submittedName>
        <fullName evidence="1">Uncharacterized protein</fullName>
    </submittedName>
</protein>
<dbReference type="EMBL" id="QLMJ01000019">
    <property type="protein sequence ID" value="RAK28710.1"/>
    <property type="molecule type" value="Genomic_DNA"/>
</dbReference>
<proteinExistence type="predicted"/>
<reference evidence="1 2" key="1">
    <citation type="submission" date="2018-06" db="EMBL/GenBank/DDBJ databases">
        <title>Genomic Encyclopedia of Type Strains, Phase III (KMG-III): the genomes of soil and plant-associated and newly described type strains.</title>
        <authorList>
            <person name="Whitman W."/>
        </authorList>
    </citation>
    <scope>NUCLEOTIDE SEQUENCE [LARGE SCALE GENOMIC DNA]</scope>
    <source>
        <strain evidence="1 2">CGMCC 4.7090</strain>
    </source>
</reference>
<name>A0A327Z1S8_9ACTN</name>
<evidence type="ECO:0000313" key="1">
    <source>
        <dbReference type="EMBL" id="RAK28710.1"/>
    </source>
</evidence>
<keyword evidence="2" id="KW-1185">Reference proteome</keyword>